<feature type="chain" id="PRO_5035460963" description="LysM domain-containing protein" evidence="5">
    <location>
        <begin position="20"/>
        <end position="646"/>
    </location>
</feature>
<proteinExistence type="inferred from homology"/>
<evidence type="ECO:0000256" key="2">
    <source>
        <dbReference type="ARBA" id="ARBA00023026"/>
    </source>
</evidence>
<dbReference type="Gene3D" id="3.10.350.10">
    <property type="entry name" value="LysM domain"/>
    <property type="match status" value="3"/>
</dbReference>
<evidence type="ECO:0000256" key="4">
    <source>
        <dbReference type="SAM" id="MobiDB-lite"/>
    </source>
</evidence>
<evidence type="ECO:0000259" key="6">
    <source>
        <dbReference type="PROSITE" id="PS51782"/>
    </source>
</evidence>
<dbReference type="GO" id="GO:0008061">
    <property type="term" value="F:chitin binding"/>
    <property type="evidence" value="ECO:0007669"/>
    <property type="project" value="UniProtKB-KW"/>
</dbReference>
<dbReference type="SMART" id="SM00257">
    <property type="entry name" value="LysM"/>
    <property type="match status" value="3"/>
</dbReference>
<dbReference type="CDD" id="cd00118">
    <property type="entry name" value="LysM"/>
    <property type="match status" value="2"/>
</dbReference>
<keyword evidence="1" id="KW-0147">Chitin-binding</keyword>
<dbReference type="OrthoDB" id="5985073at2759"/>
<sequence length="646" mass="70583">MQVLSILSSVALVANTAHAWQYISPDALPSEDLSDSCKAALTVDIACARQVSSFFEREPVPRDSLEEACTSACRTSLSQFEASLKKDCGKEDTVQYSPELDPVHASVIATDLLYHFNRTCIKDGDRWCNVWAFENSPDNNPTVTRSVNFCDNCVIKPFQFIAGQSYSNGFDRQAEYTSLTKSCTKTNFPLATTAPPVSSSTPEPSPVCDGEVYTIKEGDTCQSISKANSLATAWMLSDNQLKAFCADFPKAGETICIKNKCKTYTIKADDTCQGIAVASKITMVQLYSWNPVLGAACNRMSMSVGDTVCIEPHDDEDYSPPTFESSVPEPEPTAAPVPSDIAQGTNRNCALYYSVRPGDYCNQIIVKHSISLADFLFLNQGLNAECTNLFAFESYCVAPVGPINQYPGHPDYVEPPTTASDIPFSELPEATFTPPPITDLPTYLPRAEGTRKDCLIYVNGTDLQYDTSWGFGLSACAEIAAPWDVTLEELHNWNPSLNVTAPDCKFSEDFSYCMAAYRKYNTYVPTTEPVPDPTSSPVESAPQPTTTSNEFPIRDGAADNCKKYFPVPSGMTCQETLDANGLTIAQFYAMQVESIFHVLHKTDCVGTRLSDPNAAISGQTTDTALQSRVVEQGYKAVIFVDDISNP</sequence>
<feature type="signal peptide" evidence="5">
    <location>
        <begin position="1"/>
        <end position="19"/>
    </location>
</feature>
<feature type="region of interest" description="Disordered" evidence="4">
    <location>
        <begin position="317"/>
        <end position="339"/>
    </location>
</feature>
<name>A0A8K0SW44_9HYPO</name>
<dbReference type="EMBL" id="JAGPNK010000004">
    <property type="protein sequence ID" value="KAH7322710.1"/>
    <property type="molecule type" value="Genomic_DNA"/>
</dbReference>
<gene>
    <name evidence="7" type="ORF">B0I35DRAFT_509996</name>
</gene>
<dbReference type="Pfam" id="PF01476">
    <property type="entry name" value="LysM"/>
    <property type="match status" value="2"/>
</dbReference>
<dbReference type="AlphaFoldDB" id="A0A8K0SW44"/>
<dbReference type="SUPFAM" id="SSF54106">
    <property type="entry name" value="LysM domain"/>
    <property type="match status" value="1"/>
</dbReference>
<evidence type="ECO:0000256" key="1">
    <source>
        <dbReference type="ARBA" id="ARBA00022669"/>
    </source>
</evidence>
<dbReference type="Proteomes" id="UP000813444">
    <property type="component" value="Unassembled WGS sequence"/>
</dbReference>
<dbReference type="InterPro" id="IPR018392">
    <property type="entry name" value="LysM"/>
</dbReference>
<dbReference type="InterPro" id="IPR052210">
    <property type="entry name" value="LysM1-like"/>
</dbReference>
<organism evidence="7 8">
    <name type="scientific">Stachybotrys elegans</name>
    <dbReference type="NCBI Taxonomy" id="80388"/>
    <lineage>
        <taxon>Eukaryota</taxon>
        <taxon>Fungi</taxon>
        <taxon>Dikarya</taxon>
        <taxon>Ascomycota</taxon>
        <taxon>Pezizomycotina</taxon>
        <taxon>Sordariomycetes</taxon>
        <taxon>Hypocreomycetidae</taxon>
        <taxon>Hypocreales</taxon>
        <taxon>Stachybotryaceae</taxon>
        <taxon>Stachybotrys</taxon>
    </lineage>
</organism>
<dbReference type="InterPro" id="IPR036779">
    <property type="entry name" value="LysM_dom_sf"/>
</dbReference>
<protein>
    <recommendedName>
        <fullName evidence="6">LysM domain-containing protein</fullName>
    </recommendedName>
</protein>
<feature type="domain" description="LysM" evidence="6">
    <location>
        <begin position="211"/>
        <end position="257"/>
    </location>
</feature>
<evidence type="ECO:0000256" key="5">
    <source>
        <dbReference type="SAM" id="SignalP"/>
    </source>
</evidence>
<evidence type="ECO:0000313" key="7">
    <source>
        <dbReference type="EMBL" id="KAH7322710.1"/>
    </source>
</evidence>
<keyword evidence="2" id="KW-0843">Virulence</keyword>
<dbReference type="PANTHER" id="PTHR34997">
    <property type="entry name" value="AM15"/>
    <property type="match status" value="1"/>
</dbReference>
<accession>A0A8K0SW44</accession>
<feature type="compositionally biased region" description="Polar residues" evidence="4">
    <location>
        <begin position="535"/>
        <end position="550"/>
    </location>
</feature>
<keyword evidence="8" id="KW-1185">Reference proteome</keyword>
<evidence type="ECO:0000313" key="8">
    <source>
        <dbReference type="Proteomes" id="UP000813444"/>
    </source>
</evidence>
<keyword evidence="5" id="KW-0732">Signal</keyword>
<evidence type="ECO:0000256" key="3">
    <source>
        <dbReference type="ARBA" id="ARBA00044955"/>
    </source>
</evidence>
<feature type="domain" description="LysM" evidence="6">
    <location>
        <begin position="262"/>
        <end position="310"/>
    </location>
</feature>
<comment type="caution">
    <text evidence="7">The sequence shown here is derived from an EMBL/GenBank/DDBJ whole genome shotgun (WGS) entry which is preliminary data.</text>
</comment>
<feature type="domain" description="LysM" evidence="6">
    <location>
        <begin position="351"/>
        <end position="397"/>
    </location>
</feature>
<reference evidence="7" key="1">
    <citation type="journal article" date="2021" name="Nat. Commun.">
        <title>Genetic determinants of endophytism in the Arabidopsis root mycobiome.</title>
        <authorList>
            <person name="Mesny F."/>
            <person name="Miyauchi S."/>
            <person name="Thiergart T."/>
            <person name="Pickel B."/>
            <person name="Atanasova L."/>
            <person name="Karlsson M."/>
            <person name="Huettel B."/>
            <person name="Barry K.W."/>
            <person name="Haridas S."/>
            <person name="Chen C."/>
            <person name="Bauer D."/>
            <person name="Andreopoulos W."/>
            <person name="Pangilinan J."/>
            <person name="LaButti K."/>
            <person name="Riley R."/>
            <person name="Lipzen A."/>
            <person name="Clum A."/>
            <person name="Drula E."/>
            <person name="Henrissat B."/>
            <person name="Kohler A."/>
            <person name="Grigoriev I.V."/>
            <person name="Martin F.M."/>
            <person name="Hacquard S."/>
        </authorList>
    </citation>
    <scope>NUCLEOTIDE SEQUENCE</scope>
    <source>
        <strain evidence="7">MPI-CAGE-CH-0235</strain>
    </source>
</reference>
<dbReference type="PANTHER" id="PTHR34997:SF21">
    <property type="entry name" value="LYSM DOMAIN-CONTAINING PROTEIN"/>
    <property type="match status" value="1"/>
</dbReference>
<feature type="region of interest" description="Disordered" evidence="4">
    <location>
        <begin position="528"/>
        <end position="552"/>
    </location>
</feature>
<comment type="similarity">
    <text evidence="3">Belongs to the secreted LysM effector family.</text>
</comment>
<dbReference type="PROSITE" id="PS51782">
    <property type="entry name" value="LYSM"/>
    <property type="match status" value="3"/>
</dbReference>